<dbReference type="OrthoDB" id="1879696at2759"/>
<dbReference type="GO" id="GO:0016125">
    <property type="term" value="P:sterol metabolic process"/>
    <property type="evidence" value="ECO:0007669"/>
    <property type="project" value="TreeGrafter"/>
</dbReference>
<dbReference type="AlphaFoldDB" id="A0A443NW62"/>
<gene>
    <name evidence="3" type="ORF">CKAN_01151300</name>
</gene>
<dbReference type="GO" id="GO:0010268">
    <property type="term" value="P:brassinosteroid homeostasis"/>
    <property type="evidence" value="ECO:0007669"/>
    <property type="project" value="TreeGrafter"/>
</dbReference>
<evidence type="ECO:0000313" key="3">
    <source>
        <dbReference type="EMBL" id="RWR82778.1"/>
    </source>
</evidence>
<dbReference type="GO" id="GO:0020037">
    <property type="term" value="F:heme binding"/>
    <property type="evidence" value="ECO:0007669"/>
    <property type="project" value="InterPro"/>
</dbReference>
<dbReference type="GO" id="GO:0005506">
    <property type="term" value="F:iron ion binding"/>
    <property type="evidence" value="ECO:0007669"/>
    <property type="project" value="InterPro"/>
</dbReference>
<proteinExistence type="predicted"/>
<name>A0A443NW62_9MAGN</name>
<dbReference type="SUPFAM" id="SSF48264">
    <property type="entry name" value="Cytochrome P450"/>
    <property type="match status" value="2"/>
</dbReference>
<organism evidence="3 4">
    <name type="scientific">Cinnamomum micranthum f. kanehirae</name>
    <dbReference type="NCBI Taxonomy" id="337451"/>
    <lineage>
        <taxon>Eukaryota</taxon>
        <taxon>Viridiplantae</taxon>
        <taxon>Streptophyta</taxon>
        <taxon>Embryophyta</taxon>
        <taxon>Tracheophyta</taxon>
        <taxon>Spermatophyta</taxon>
        <taxon>Magnoliopsida</taxon>
        <taxon>Magnoliidae</taxon>
        <taxon>Laurales</taxon>
        <taxon>Lauraceae</taxon>
        <taxon>Cinnamomum</taxon>
    </lineage>
</organism>
<protein>
    <submittedName>
        <fullName evidence="3">Cytochrome P450</fullName>
    </submittedName>
</protein>
<accession>A0A443NW62</accession>
<dbReference type="GO" id="GO:0016705">
    <property type="term" value="F:oxidoreductase activity, acting on paired donors, with incorporation or reduction of molecular oxygen"/>
    <property type="evidence" value="ECO:0007669"/>
    <property type="project" value="InterPro"/>
</dbReference>
<dbReference type="InterPro" id="IPR036396">
    <property type="entry name" value="Cyt_P450_sf"/>
</dbReference>
<dbReference type="PANTHER" id="PTHR24286">
    <property type="entry name" value="CYTOCHROME P450 26"/>
    <property type="match status" value="1"/>
</dbReference>
<dbReference type="Gene3D" id="1.10.630.10">
    <property type="entry name" value="Cytochrome P450"/>
    <property type="match status" value="2"/>
</dbReference>
<dbReference type="PRINTS" id="PR00463">
    <property type="entry name" value="EP450I"/>
</dbReference>
<dbReference type="GO" id="GO:0004497">
    <property type="term" value="F:monooxygenase activity"/>
    <property type="evidence" value="ECO:0007669"/>
    <property type="project" value="InterPro"/>
</dbReference>
<evidence type="ECO:0000256" key="2">
    <source>
        <dbReference type="ARBA" id="ARBA00023004"/>
    </source>
</evidence>
<dbReference type="Pfam" id="PF00067">
    <property type="entry name" value="p450"/>
    <property type="match status" value="2"/>
</dbReference>
<dbReference type="EMBL" id="QPKB01000004">
    <property type="protein sequence ID" value="RWR82778.1"/>
    <property type="molecule type" value="Genomic_DNA"/>
</dbReference>
<keyword evidence="4" id="KW-1185">Reference proteome</keyword>
<sequence>MDSIGTCAALALGALPLFIWLVWSWNEVRFLLPLKLRSNGANLPPGHMGLPLLGEMLSFLWYFRIVRRPDDFILSKRKRYGRGVGLYRTHLFGSPSIIACEPSINKFILQSDDLFSVKWPSVEIVGRHSLVAVNGAPHTRVRTFVVNALNKPEALKKITLAVQPRLISSLHHWAHKGRIKASDEITKVTFENICKMFVSLDPGPLGVDINKSIKGVVAGIRAQPFNFPGTAYHRALQCRNKLTEEFRRMLEARKKRETVASDEEMNDLMDGLRQIRDEEGKQLGDEEVIDNIISLVIAGYESTSVATMWSLYYLCKYPNVLRQLKAENMEIRERKKGDGDFLTMDDISEMKYTRKVVEETIRIANVSPTIFRRANEDVDYQEYPKIGRLLFGLDTFTQTQKTSKIPSSSIQIDGISDGANIPPGNMGLPFFGEMLSFLWYFKILRRPDDFIISKRKRYGRGVGIYKTHLFGSPSIIACDPPINKFILQSDDLFRIRWPSVDLVGRHSFVAAEGETHSRLKTFVLNAINKPDSLKQITQAVQPRLISSLRSWADKGRIKASDETDKVTFQNICQLFVSLEPGPLLDEINKDIKGVVAGIRAQPFNIPGTANHHALQCRRKLIAKFRRILETRKQKGTAMNEEITDLMDGLMHVRDGEGKLLHDEAVLDNIVSLVIGGYESTALSTMWSLYYLYKFPDVLWRLRSKMSPFGVQEEHMAIRERKEGFITMDDISEMKYTRKVVEETIRMANISPMVFRQANKDVDYQGNQKI</sequence>
<comment type="caution">
    <text evidence="3">The sequence shown here is derived from an EMBL/GenBank/DDBJ whole genome shotgun (WGS) entry which is preliminary data.</text>
</comment>
<dbReference type="InterPro" id="IPR001128">
    <property type="entry name" value="Cyt_P450"/>
</dbReference>
<dbReference type="Proteomes" id="UP000283530">
    <property type="component" value="Unassembled WGS sequence"/>
</dbReference>
<dbReference type="InterPro" id="IPR002401">
    <property type="entry name" value="Cyt_P450_E_grp-I"/>
</dbReference>
<dbReference type="GO" id="GO:0016132">
    <property type="term" value="P:brassinosteroid biosynthetic process"/>
    <property type="evidence" value="ECO:0007669"/>
    <property type="project" value="TreeGrafter"/>
</dbReference>
<keyword evidence="1" id="KW-0479">Metal-binding</keyword>
<dbReference type="STRING" id="337451.A0A443NW62"/>
<keyword evidence="2" id="KW-0408">Iron</keyword>
<evidence type="ECO:0000256" key="1">
    <source>
        <dbReference type="ARBA" id="ARBA00022723"/>
    </source>
</evidence>
<reference evidence="3 4" key="1">
    <citation type="journal article" date="2019" name="Nat. Plants">
        <title>Stout camphor tree genome fills gaps in understanding of flowering plant genome evolution.</title>
        <authorList>
            <person name="Chaw S.M."/>
            <person name="Liu Y.C."/>
            <person name="Wu Y.W."/>
            <person name="Wang H.Y."/>
            <person name="Lin C.I."/>
            <person name="Wu C.S."/>
            <person name="Ke H.M."/>
            <person name="Chang L.Y."/>
            <person name="Hsu C.Y."/>
            <person name="Yang H.T."/>
            <person name="Sudianto E."/>
            <person name="Hsu M.H."/>
            <person name="Wu K.P."/>
            <person name="Wang L.N."/>
            <person name="Leebens-Mack J.H."/>
            <person name="Tsai I.J."/>
        </authorList>
    </citation>
    <scope>NUCLEOTIDE SEQUENCE [LARGE SCALE GENOMIC DNA]</scope>
    <source>
        <strain evidence="4">cv. Chaw 1501</strain>
        <tissue evidence="3">Young leaves</tissue>
    </source>
</reference>
<dbReference type="PANTHER" id="PTHR24286:SF12">
    <property type="entry name" value="CYTOCHROME P450 FAMILY PROTEIN, EXPRESSED"/>
    <property type="match status" value="1"/>
</dbReference>
<evidence type="ECO:0000313" key="4">
    <source>
        <dbReference type="Proteomes" id="UP000283530"/>
    </source>
</evidence>